<dbReference type="GO" id="GO:0005737">
    <property type="term" value="C:cytoplasm"/>
    <property type="evidence" value="ECO:0007669"/>
    <property type="project" value="TreeGrafter"/>
</dbReference>
<dbReference type="PANTHER" id="PTHR23138">
    <property type="entry name" value="RAN BINDING PROTEIN"/>
    <property type="match status" value="1"/>
</dbReference>
<dbReference type="SUPFAM" id="SSF48452">
    <property type="entry name" value="TPR-like"/>
    <property type="match status" value="1"/>
</dbReference>
<evidence type="ECO:0000256" key="9">
    <source>
        <dbReference type="SAM" id="MobiDB-lite"/>
    </source>
</evidence>
<feature type="region of interest" description="Disordered" evidence="9">
    <location>
        <begin position="268"/>
        <end position="291"/>
    </location>
</feature>
<accession>A0A8E2J8M5</accession>
<dbReference type="InterPro" id="IPR045255">
    <property type="entry name" value="RanBP1-like"/>
</dbReference>
<feature type="domain" description="RanBD1" evidence="10">
    <location>
        <begin position="569"/>
        <end position="689"/>
    </location>
</feature>
<evidence type="ECO:0000256" key="2">
    <source>
        <dbReference type="ARBA" id="ARBA00022553"/>
    </source>
</evidence>
<evidence type="ECO:0000256" key="6">
    <source>
        <dbReference type="ARBA" id="ARBA00066150"/>
    </source>
</evidence>
<keyword evidence="12" id="KW-1185">Reference proteome</keyword>
<dbReference type="SUPFAM" id="SSF50729">
    <property type="entry name" value="PH domain-like"/>
    <property type="match status" value="1"/>
</dbReference>
<dbReference type="InterPro" id="IPR045256">
    <property type="entry name" value="RanBP1_RanBD"/>
</dbReference>
<evidence type="ECO:0000256" key="1">
    <source>
        <dbReference type="ARBA" id="ARBA00022468"/>
    </source>
</evidence>
<dbReference type="Gene3D" id="2.30.29.30">
    <property type="entry name" value="Pleckstrin-homology domain (PH domain)/Phosphotyrosine-binding domain (PTB)"/>
    <property type="match status" value="1"/>
</dbReference>
<evidence type="ECO:0000256" key="7">
    <source>
        <dbReference type="ARBA" id="ARBA00067380"/>
    </source>
</evidence>
<reference evidence="11 12" key="1">
    <citation type="journal article" date="2016" name="Nat. Commun.">
        <title>Ectomycorrhizal ecology is imprinted in the genome of the dominant symbiotic fungus Cenococcum geophilum.</title>
        <authorList>
            <consortium name="DOE Joint Genome Institute"/>
            <person name="Peter M."/>
            <person name="Kohler A."/>
            <person name="Ohm R.A."/>
            <person name="Kuo A."/>
            <person name="Krutzmann J."/>
            <person name="Morin E."/>
            <person name="Arend M."/>
            <person name="Barry K.W."/>
            <person name="Binder M."/>
            <person name="Choi C."/>
            <person name="Clum A."/>
            <person name="Copeland A."/>
            <person name="Grisel N."/>
            <person name="Haridas S."/>
            <person name="Kipfer T."/>
            <person name="LaButti K."/>
            <person name="Lindquist E."/>
            <person name="Lipzen A."/>
            <person name="Maire R."/>
            <person name="Meier B."/>
            <person name="Mihaltcheva S."/>
            <person name="Molinier V."/>
            <person name="Murat C."/>
            <person name="Poggeler S."/>
            <person name="Quandt C.A."/>
            <person name="Sperisen C."/>
            <person name="Tritt A."/>
            <person name="Tisserant E."/>
            <person name="Crous P.W."/>
            <person name="Henrissat B."/>
            <person name="Nehls U."/>
            <person name="Egli S."/>
            <person name="Spatafora J.W."/>
            <person name="Grigoriev I.V."/>
            <person name="Martin F.M."/>
        </authorList>
    </citation>
    <scope>NUCLEOTIDE SEQUENCE [LARGE SCALE GENOMIC DNA]</scope>
    <source>
        <strain evidence="11 12">CBS 459.81</strain>
    </source>
</reference>
<dbReference type="OrthoDB" id="3934792at2759"/>
<protein>
    <recommendedName>
        <fullName evidence="7">Ran-specific GTPase-activating protein</fullName>
    </recommendedName>
    <alternativeName>
        <fullName evidence="8">Ran-binding protein 1</fullName>
    </alternativeName>
</protein>
<dbReference type="PANTHER" id="PTHR23138:SF87">
    <property type="entry name" value="E3 SUMO-PROTEIN LIGASE RANBP2"/>
    <property type="match status" value="1"/>
</dbReference>
<sequence>MEPAPIVSESAGIVTLCSKILACLCEFTDDVWEVDSSLRDFIGEVRGLSQVLDRISQSLKHNAFVATSDYKTLWASVDSSLQDCETTLVKLDQILRDFENGGSFILVLDEKRFKYPRFSSTRNAILAIKQDVHSHYMALQLTLETINICLALQSNCSQQDVVRQLASLKEHIKPAMDAVALQQQQANTADLPPSAIQDNGRISSNLYRLVLQARSCHSSISTALKVNRSFTWRGGMLSEPLSLEQYRSIGNLIPRKAIVVPQAAAEGQVEDSSASSESSVRTGPTSDSDAESDLCKKFENLGRRSLAEKDYGKAETYCLKAIHIAESSDTSSKVRATPLKAILAVIYCFEEKWEDAESLLQSVLDAKGHIDPLVMHCLHVVSMAYLDGGNKDHAKRLFPMAYLDESDLDSSDRLCRTALLWKENILGKCHPSYLQTVHLLARICDAKGDRAQAEGLRHLIPEVMLPNIHSRNSYLMENAIAHKLVPDESASKVAGDRQNFSNPSANRTPQHRDVSATKEEDISNERLKDLKEKEPVERPLKDQSPDINFALATRYSTRLRKTKTDPAQEDPEEIIFKMRGKLFKFGCELREWTLRGTGDVTLLRHKENQMTRLVMRQEKTYEICANHYILPDMRLLPNVGSDRSWVWSSAADISDGDPQALVLAIRFFNSDKANAFKEAFIKAQHDNELLFH</sequence>
<dbReference type="PROSITE" id="PS50196">
    <property type="entry name" value="RANBD1"/>
    <property type="match status" value="1"/>
</dbReference>
<dbReference type="CDD" id="cd13179">
    <property type="entry name" value="RanBD_RanBP1"/>
    <property type="match status" value="1"/>
</dbReference>
<evidence type="ECO:0000256" key="3">
    <source>
        <dbReference type="ARBA" id="ARBA00022990"/>
    </source>
</evidence>
<dbReference type="InterPro" id="IPR000156">
    <property type="entry name" value="Ran_bind_dom"/>
</dbReference>
<keyword evidence="2" id="KW-0597">Phosphoprotein</keyword>
<dbReference type="GO" id="GO:0005096">
    <property type="term" value="F:GTPase activator activity"/>
    <property type="evidence" value="ECO:0007669"/>
    <property type="project" value="UniProtKB-KW"/>
</dbReference>
<dbReference type="GO" id="GO:0006913">
    <property type="term" value="P:nucleocytoplasmic transport"/>
    <property type="evidence" value="ECO:0007669"/>
    <property type="project" value="InterPro"/>
</dbReference>
<dbReference type="Pfam" id="PF00638">
    <property type="entry name" value="Ran_BP1"/>
    <property type="match status" value="1"/>
</dbReference>
<proteinExistence type="inferred from homology"/>
<dbReference type="FunFam" id="2.30.29.30:FF:000824">
    <property type="entry name" value="Ran-specific GTPase-activating protein"/>
    <property type="match status" value="1"/>
</dbReference>
<evidence type="ECO:0000256" key="8">
    <source>
        <dbReference type="ARBA" id="ARBA00081162"/>
    </source>
</evidence>
<dbReference type="SMART" id="SM00160">
    <property type="entry name" value="RanBD"/>
    <property type="match status" value="1"/>
</dbReference>
<dbReference type="InterPro" id="IPR011990">
    <property type="entry name" value="TPR-like_helical_dom_sf"/>
</dbReference>
<gene>
    <name evidence="11" type="ORF">K432DRAFT_430634</name>
</gene>
<dbReference type="Gene3D" id="1.25.40.10">
    <property type="entry name" value="Tetratricopeptide repeat domain"/>
    <property type="match status" value="1"/>
</dbReference>
<evidence type="ECO:0000313" key="11">
    <source>
        <dbReference type="EMBL" id="OCK73352.1"/>
    </source>
</evidence>
<feature type="region of interest" description="Disordered" evidence="9">
    <location>
        <begin position="491"/>
        <end position="542"/>
    </location>
</feature>
<name>A0A8E2J8M5_9PEZI</name>
<comment type="similarity">
    <text evidence="5">Belongs to the RANBP1 family.</text>
</comment>
<dbReference type="GO" id="GO:0005643">
    <property type="term" value="C:nuclear pore"/>
    <property type="evidence" value="ECO:0007669"/>
    <property type="project" value="TreeGrafter"/>
</dbReference>
<keyword evidence="3" id="KW-0007">Acetylation</keyword>
<feature type="compositionally biased region" description="Basic and acidic residues" evidence="9">
    <location>
        <begin position="510"/>
        <end position="542"/>
    </location>
</feature>
<keyword evidence="1" id="KW-0343">GTPase activation</keyword>
<comment type="subunit">
    <text evidence="6">Interacts with RAN (via C-terminus of GTP-bound form) but not with GDP-bound RAN. Identified in a complex composed of RAN, RANGAP1 and RANBP1. Identified in a complex that contains TNPO1, RAN and RANBP1. Identified in a complex that contains CSE1L, KPNA2, RAN and RANBP1. Identified in a complex with nucleotide-free RAN and RCC1.</text>
</comment>
<comment type="function">
    <text evidence="4">Plays a role in RAN-dependent nucleocytoplasmic transport. Alleviates the TNPO1-dependent inhibition of RAN GTPase activity and mediates the dissociation of RAN from proteins involved in transport into the nucleus. Induces a conformation change in the complex formed by XPO1 and RAN that triggers the release of the nuclear export signal of cargo proteins. Promotes the disassembly of the complex formed by RAN and importin beta. Promotes dissociation of RAN from a complex with KPNA2 and CSE1L. Required for normal mitotic spindle assembly and normal progress through mitosis via its effect on RAN. Does not increase the RAN GTPase activity by itself, but increases GTP hydrolysis mediated by RANGAP1. Inhibits RCC1-dependent exchange of RAN-bound GDP by GTP.</text>
</comment>
<dbReference type="Proteomes" id="UP000250266">
    <property type="component" value="Unassembled WGS sequence"/>
</dbReference>
<evidence type="ECO:0000256" key="4">
    <source>
        <dbReference type="ARBA" id="ARBA00056716"/>
    </source>
</evidence>
<organism evidence="11 12">
    <name type="scientific">Lepidopterella palustris CBS 459.81</name>
    <dbReference type="NCBI Taxonomy" id="1314670"/>
    <lineage>
        <taxon>Eukaryota</taxon>
        <taxon>Fungi</taxon>
        <taxon>Dikarya</taxon>
        <taxon>Ascomycota</taxon>
        <taxon>Pezizomycotina</taxon>
        <taxon>Dothideomycetes</taxon>
        <taxon>Pleosporomycetidae</taxon>
        <taxon>Mytilinidiales</taxon>
        <taxon>Argynnaceae</taxon>
        <taxon>Lepidopterella</taxon>
    </lineage>
</organism>
<evidence type="ECO:0000256" key="5">
    <source>
        <dbReference type="ARBA" id="ARBA00061276"/>
    </source>
</evidence>
<dbReference type="InterPro" id="IPR011993">
    <property type="entry name" value="PH-like_dom_sf"/>
</dbReference>
<evidence type="ECO:0000259" key="10">
    <source>
        <dbReference type="PROSITE" id="PS50196"/>
    </source>
</evidence>
<dbReference type="AlphaFoldDB" id="A0A8E2J8M5"/>
<evidence type="ECO:0000313" key="12">
    <source>
        <dbReference type="Proteomes" id="UP000250266"/>
    </source>
</evidence>
<dbReference type="EMBL" id="KV745814">
    <property type="protein sequence ID" value="OCK73352.1"/>
    <property type="molecule type" value="Genomic_DNA"/>
</dbReference>
<feature type="compositionally biased region" description="Polar residues" evidence="9">
    <location>
        <begin position="498"/>
        <end position="508"/>
    </location>
</feature>